<keyword evidence="3" id="KW-1185">Reference proteome</keyword>
<feature type="chain" id="PRO_5045827616" description="DUF3558 domain-containing protein" evidence="1">
    <location>
        <begin position="20"/>
        <end position="320"/>
    </location>
</feature>
<dbReference type="RefSeq" id="WP_281899531.1">
    <property type="nucleotide sequence ID" value="NZ_BSDI01000026.1"/>
</dbReference>
<gene>
    <name evidence="2" type="ORF">Pa4123_49760</name>
</gene>
<organism evidence="2 3">
    <name type="scientific">Phytohabitans aurantiacus</name>
    <dbReference type="NCBI Taxonomy" id="3016789"/>
    <lineage>
        <taxon>Bacteria</taxon>
        <taxon>Bacillati</taxon>
        <taxon>Actinomycetota</taxon>
        <taxon>Actinomycetes</taxon>
        <taxon>Micromonosporales</taxon>
        <taxon>Micromonosporaceae</taxon>
    </lineage>
</organism>
<keyword evidence="1" id="KW-0732">Signal</keyword>
<comment type="caution">
    <text evidence="2">The sequence shown here is derived from an EMBL/GenBank/DDBJ whole genome shotgun (WGS) entry which is preliminary data.</text>
</comment>
<reference evidence="2" key="1">
    <citation type="submission" date="2022-12" db="EMBL/GenBank/DDBJ databases">
        <title>New Phytohabitans aurantiacus sp. RD004123 nov., an actinomycete isolated from soil.</title>
        <authorList>
            <person name="Triningsih D.W."/>
            <person name="Harunari E."/>
            <person name="Igarashi Y."/>
        </authorList>
    </citation>
    <scope>NUCLEOTIDE SEQUENCE</scope>
    <source>
        <strain evidence="2">RD004123</strain>
    </source>
</reference>
<dbReference type="Proteomes" id="UP001144280">
    <property type="component" value="Unassembled WGS sequence"/>
</dbReference>
<evidence type="ECO:0000313" key="2">
    <source>
        <dbReference type="EMBL" id="GLH99700.1"/>
    </source>
</evidence>
<proteinExistence type="predicted"/>
<name>A0ABQ5QYW6_9ACTN</name>
<sequence>MVKRVVVAACLLGLVSTLAACGGEEKQDIGWPCNLLTEKEVREAFGVPVVENTIAGDAVRAEGITAEGVTICQWNGSGETDETMVEIQTVRTLDLFAAYGELEARAEPIVIDRLELEERSSLAGDGQTVVLANEGRSLAIQCRHLSDGGRWEDGTCAELAEQAMGRVEDEELDPKGKVAAADTCDLLTQEEVRDAVGLRTLVSEGPEEDTPLGERGIHSFECRWVEAASAADTDREVLSVWAQLRLADQCDEPIGGGGMFDKGTSYTKVTDNQIRLGAAKGEYCVHLLANKTAIYRYGGDLTEKEATKLLDGAVERLDAA</sequence>
<protein>
    <recommendedName>
        <fullName evidence="4">DUF3558 domain-containing protein</fullName>
    </recommendedName>
</protein>
<accession>A0ABQ5QYW6</accession>
<dbReference type="PROSITE" id="PS51257">
    <property type="entry name" value="PROKAR_LIPOPROTEIN"/>
    <property type="match status" value="1"/>
</dbReference>
<evidence type="ECO:0000256" key="1">
    <source>
        <dbReference type="SAM" id="SignalP"/>
    </source>
</evidence>
<feature type="signal peptide" evidence="1">
    <location>
        <begin position="1"/>
        <end position="19"/>
    </location>
</feature>
<evidence type="ECO:0000313" key="3">
    <source>
        <dbReference type="Proteomes" id="UP001144280"/>
    </source>
</evidence>
<dbReference type="EMBL" id="BSDI01000026">
    <property type="protein sequence ID" value="GLH99700.1"/>
    <property type="molecule type" value="Genomic_DNA"/>
</dbReference>
<evidence type="ECO:0008006" key="4">
    <source>
        <dbReference type="Google" id="ProtNLM"/>
    </source>
</evidence>